<accession>A0A1L8SKY7</accession>
<dbReference type="EMBL" id="JXKM01000026">
    <property type="protein sequence ID" value="OJG32638.1"/>
    <property type="molecule type" value="Genomic_DNA"/>
</dbReference>
<sequence length="37" mass="4397">MVFDHKKEIYKPIKTDKGYLFPILGTIDVDNNKLWSE</sequence>
<name>A0A1L8SKY7_9ENTE</name>
<gene>
    <name evidence="1" type="ORF">RV00_GL001553</name>
</gene>
<dbReference type="STRING" id="319970.RV00_GL001553"/>
<dbReference type="Proteomes" id="UP000183700">
    <property type="component" value="Unassembled WGS sequence"/>
</dbReference>
<protein>
    <submittedName>
        <fullName evidence="1">Uncharacterized protein</fullName>
    </submittedName>
</protein>
<keyword evidence="2" id="KW-1185">Reference proteome</keyword>
<proteinExistence type="predicted"/>
<reference evidence="1 2" key="1">
    <citation type="submission" date="2014-12" db="EMBL/GenBank/DDBJ databases">
        <title>Draft genome sequences of 29 type strains of Enterococci.</title>
        <authorList>
            <person name="Zhong Z."/>
            <person name="Sun Z."/>
            <person name="Liu W."/>
            <person name="Zhang W."/>
            <person name="Zhang H."/>
        </authorList>
    </citation>
    <scope>NUCLEOTIDE SEQUENCE [LARGE SCALE GENOMIC DNA]</scope>
    <source>
        <strain evidence="1 2">DSM 22802</strain>
    </source>
</reference>
<organism evidence="1 2">
    <name type="scientific">Enterococcus devriesei</name>
    <dbReference type="NCBI Taxonomy" id="319970"/>
    <lineage>
        <taxon>Bacteria</taxon>
        <taxon>Bacillati</taxon>
        <taxon>Bacillota</taxon>
        <taxon>Bacilli</taxon>
        <taxon>Lactobacillales</taxon>
        <taxon>Enterococcaceae</taxon>
        <taxon>Enterococcus</taxon>
    </lineage>
</organism>
<evidence type="ECO:0000313" key="2">
    <source>
        <dbReference type="Proteomes" id="UP000183700"/>
    </source>
</evidence>
<dbReference type="AlphaFoldDB" id="A0A1L8SKY7"/>
<comment type="caution">
    <text evidence="1">The sequence shown here is derived from an EMBL/GenBank/DDBJ whole genome shotgun (WGS) entry which is preliminary data.</text>
</comment>
<evidence type="ECO:0000313" key="1">
    <source>
        <dbReference type="EMBL" id="OJG32638.1"/>
    </source>
</evidence>